<proteinExistence type="predicted"/>
<comment type="caution">
    <text evidence="1">The sequence shown here is derived from an EMBL/GenBank/DDBJ whole genome shotgun (WGS) entry which is preliminary data.</text>
</comment>
<dbReference type="AlphaFoldDB" id="A0A8T1MG26"/>
<gene>
    <name evidence="1" type="ORF">CSKR_200680</name>
</gene>
<dbReference type="Proteomes" id="UP000286415">
    <property type="component" value="Unassembled WGS sequence"/>
</dbReference>
<accession>A0A8T1MG26</accession>
<protein>
    <submittedName>
        <fullName evidence="1">Uncharacterized protein</fullName>
    </submittedName>
</protein>
<reference evidence="1 2" key="1">
    <citation type="journal article" date="2018" name="Biotechnol. Adv.">
        <title>Improved genomic resources and new bioinformatic workflow for the carcinogenic parasite Clonorchis sinensis: Biotechnological implications.</title>
        <authorList>
            <person name="Wang D."/>
            <person name="Korhonen P.K."/>
            <person name="Gasser R.B."/>
            <person name="Young N.D."/>
        </authorList>
    </citation>
    <scope>NUCLEOTIDE SEQUENCE [LARGE SCALE GENOMIC DNA]</scope>
    <source>
        <strain evidence="1">Cs-k2</strain>
    </source>
</reference>
<dbReference type="EMBL" id="NIRI02000042">
    <property type="protein sequence ID" value="KAG5448113.1"/>
    <property type="molecule type" value="Genomic_DNA"/>
</dbReference>
<name>A0A8T1MG26_CLOSI</name>
<feature type="non-terminal residue" evidence="1">
    <location>
        <position position="62"/>
    </location>
</feature>
<organism evidence="1 2">
    <name type="scientific">Clonorchis sinensis</name>
    <name type="common">Chinese liver fluke</name>
    <dbReference type="NCBI Taxonomy" id="79923"/>
    <lineage>
        <taxon>Eukaryota</taxon>
        <taxon>Metazoa</taxon>
        <taxon>Spiralia</taxon>
        <taxon>Lophotrochozoa</taxon>
        <taxon>Platyhelminthes</taxon>
        <taxon>Trematoda</taxon>
        <taxon>Digenea</taxon>
        <taxon>Opisthorchiida</taxon>
        <taxon>Opisthorchiata</taxon>
        <taxon>Opisthorchiidae</taxon>
        <taxon>Clonorchis</taxon>
    </lineage>
</organism>
<evidence type="ECO:0000313" key="1">
    <source>
        <dbReference type="EMBL" id="KAG5448113.1"/>
    </source>
</evidence>
<reference evidence="1 2" key="2">
    <citation type="journal article" date="2021" name="Genomics">
        <title>High-quality reference genome for Clonorchis sinensis.</title>
        <authorList>
            <person name="Young N.D."/>
            <person name="Stroehlein A.J."/>
            <person name="Kinkar L."/>
            <person name="Wang T."/>
            <person name="Sohn W.M."/>
            <person name="Chang B.C.H."/>
            <person name="Kaur P."/>
            <person name="Weisz D."/>
            <person name="Dudchenko O."/>
            <person name="Aiden E.L."/>
            <person name="Korhonen P.K."/>
            <person name="Gasser R.B."/>
        </authorList>
    </citation>
    <scope>NUCLEOTIDE SEQUENCE [LARGE SCALE GENOMIC DNA]</scope>
    <source>
        <strain evidence="1">Cs-k2</strain>
    </source>
</reference>
<sequence>MRLAMVVTMVVPASVEIGRAVVSDKMGLNVGPVLAWRNPPSPVTWAYRFLDLGPFLPSVIFH</sequence>
<evidence type="ECO:0000313" key="2">
    <source>
        <dbReference type="Proteomes" id="UP000286415"/>
    </source>
</evidence>
<keyword evidence="2" id="KW-1185">Reference proteome</keyword>